<dbReference type="Pfam" id="PF07635">
    <property type="entry name" value="PSCyt1"/>
    <property type="match status" value="1"/>
</dbReference>
<dbReference type="GO" id="GO:0046872">
    <property type="term" value="F:metal ion binding"/>
    <property type="evidence" value="ECO:0007669"/>
    <property type="project" value="UniProtKB-KW"/>
</dbReference>
<dbReference type="Gene3D" id="1.10.760.10">
    <property type="entry name" value="Cytochrome c-like domain"/>
    <property type="match status" value="1"/>
</dbReference>
<dbReference type="GO" id="GO:0020037">
    <property type="term" value="F:heme binding"/>
    <property type="evidence" value="ECO:0007669"/>
    <property type="project" value="InterPro"/>
</dbReference>
<keyword evidence="3 4" id="KW-0408">Iron</keyword>
<sequence>MTQLRLPLYTTLLFAAYSALAADFKKDIQPILERNCYECHSVKTGKKKAGFVFDDLETFKLDIKDNDVAQIRPGKPAESHFLEILVNNGKNHMPPDEQLSTSDIKKITEWISEGASFDKDAPKMTPVAAKKSLPPIMSWTNMEGKKIKAGFVRLDGDNVVLRMPLNAAEVAYPLAKLSEESQKQARDCAAP</sequence>
<evidence type="ECO:0000259" key="6">
    <source>
        <dbReference type="PROSITE" id="PS51007"/>
    </source>
</evidence>
<evidence type="ECO:0000256" key="4">
    <source>
        <dbReference type="PROSITE-ProRule" id="PRU00433"/>
    </source>
</evidence>
<dbReference type="SUPFAM" id="SSF46626">
    <property type="entry name" value="Cytochrome c"/>
    <property type="match status" value="1"/>
</dbReference>
<dbReference type="InterPro" id="IPR011429">
    <property type="entry name" value="Cyt_c_Planctomycete-type"/>
</dbReference>
<evidence type="ECO:0000256" key="3">
    <source>
        <dbReference type="ARBA" id="ARBA00023004"/>
    </source>
</evidence>
<evidence type="ECO:0000313" key="8">
    <source>
        <dbReference type="Proteomes" id="UP000590740"/>
    </source>
</evidence>
<keyword evidence="1 4" id="KW-0349">Heme</keyword>
<keyword evidence="8" id="KW-1185">Reference proteome</keyword>
<dbReference type="Proteomes" id="UP000590740">
    <property type="component" value="Unassembled WGS sequence"/>
</dbReference>
<dbReference type="PANTHER" id="PTHR35889">
    <property type="entry name" value="CYCLOINULO-OLIGOSACCHARIDE FRUCTANOTRANSFERASE-RELATED"/>
    <property type="match status" value="1"/>
</dbReference>
<dbReference type="RefSeq" id="WP_184343387.1">
    <property type="nucleotide sequence ID" value="NZ_JACHIG010000013.1"/>
</dbReference>
<evidence type="ECO:0000256" key="5">
    <source>
        <dbReference type="SAM" id="SignalP"/>
    </source>
</evidence>
<evidence type="ECO:0000256" key="2">
    <source>
        <dbReference type="ARBA" id="ARBA00022723"/>
    </source>
</evidence>
<keyword evidence="2 4" id="KW-0479">Metal-binding</keyword>
<feature type="domain" description="Cytochrome c" evidence="6">
    <location>
        <begin position="15"/>
        <end position="115"/>
    </location>
</feature>
<feature type="chain" id="PRO_5031020239" evidence="5">
    <location>
        <begin position="22"/>
        <end position="191"/>
    </location>
</feature>
<protein>
    <submittedName>
        <fullName evidence="7">Mono/diheme cytochrome c family protein</fullName>
    </submittedName>
</protein>
<dbReference type="GO" id="GO:0009055">
    <property type="term" value="F:electron transfer activity"/>
    <property type="evidence" value="ECO:0007669"/>
    <property type="project" value="InterPro"/>
</dbReference>
<dbReference type="PANTHER" id="PTHR35889:SF3">
    <property type="entry name" value="F-BOX DOMAIN-CONTAINING PROTEIN"/>
    <property type="match status" value="1"/>
</dbReference>
<dbReference type="InterPro" id="IPR009056">
    <property type="entry name" value="Cyt_c-like_dom"/>
</dbReference>
<dbReference type="Gene3D" id="2.30.30.700">
    <property type="entry name" value="SLA1 homology domain 1"/>
    <property type="match status" value="1"/>
</dbReference>
<dbReference type="PROSITE" id="PS51007">
    <property type="entry name" value="CYTC"/>
    <property type="match status" value="1"/>
</dbReference>
<comment type="caution">
    <text evidence="7">The sequence shown here is derived from an EMBL/GenBank/DDBJ whole genome shotgun (WGS) entry which is preliminary data.</text>
</comment>
<name>A0A7W8DMM6_9BACT</name>
<reference evidence="7 8" key="1">
    <citation type="submission" date="2020-08" db="EMBL/GenBank/DDBJ databases">
        <title>Genomic Encyclopedia of Type Strains, Phase IV (KMG-IV): sequencing the most valuable type-strain genomes for metagenomic binning, comparative biology and taxonomic classification.</title>
        <authorList>
            <person name="Goeker M."/>
        </authorList>
    </citation>
    <scope>NUCLEOTIDE SEQUENCE [LARGE SCALE GENOMIC DNA]</scope>
    <source>
        <strain evidence="7 8">DSM 12252</strain>
    </source>
</reference>
<dbReference type="EMBL" id="JACHIG010000013">
    <property type="protein sequence ID" value="MBB5035016.1"/>
    <property type="molecule type" value="Genomic_DNA"/>
</dbReference>
<evidence type="ECO:0000256" key="1">
    <source>
        <dbReference type="ARBA" id="ARBA00022617"/>
    </source>
</evidence>
<keyword evidence="5" id="KW-0732">Signal</keyword>
<accession>A0A7W8DMM6</accession>
<evidence type="ECO:0000313" key="7">
    <source>
        <dbReference type="EMBL" id="MBB5035016.1"/>
    </source>
</evidence>
<proteinExistence type="predicted"/>
<dbReference type="InterPro" id="IPR036909">
    <property type="entry name" value="Cyt_c-like_dom_sf"/>
</dbReference>
<dbReference type="AlphaFoldDB" id="A0A7W8DMM6"/>
<feature type="signal peptide" evidence="5">
    <location>
        <begin position="1"/>
        <end position="21"/>
    </location>
</feature>
<gene>
    <name evidence="7" type="ORF">HNQ65_004624</name>
</gene>
<organism evidence="7 8">
    <name type="scientific">Prosthecobacter vanneervenii</name>
    <dbReference type="NCBI Taxonomy" id="48466"/>
    <lineage>
        <taxon>Bacteria</taxon>
        <taxon>Pseudomonadati</taxon>
        <taxon>Verrucomicrobiota</taxon>
        <taxon>Verrucomicrobiia</taxon>
        <taxon>Verrucomicrobiales</taxon>
        <taxon>Verrucomicrobiaceae</taxon>
        <taxon>Prosthecobacter</taxon>
    </lineage>
</organism>